<evidence type="ECO:0000313" key="3">
    <source>
        <dbReference type="Proteomes" id="UP000676409"/>
    </source>
</evidence>
<dbReference type="GO" id="GO:0016787">
    <property type="term" value="F:hydrolase activity"/>
    <property type="evidence" value="ECO:0007669"/>
    <property type="project" value="UniProtKB-ARBA"/>
</dbReference>
<feature type="chain" id="PRO_5038022563" evidence="1">
    <location>
        <begin position="23"/>
        <end position="409"/>
    </location>
</feature>
<keyword evidence="3" id="KW-1185">Reference proteome</keyword>
<feature type="signal peptide" evidence="1">
    <location>
        <begin position="1"/>
        <end position="22"/>
    </location>
</feature>
<keyword evidence="1" id="KW-0732">Signal</keyword>
<reference evidence="2" key="1">
    <citation type="submission" date="2021-04" db="EMBL/GenBank/DDBJ databases">
        <title>The complete genome sequence of Caulobacter sp. S6.</title>
        <authorList>
            <person name="Tang Y."/>
            <person name="Ouyang W."/>
            <person name="Liu Q."/>
            <person name="Huang B."/>
            <person name="Guo Z."/>
            <person name="Lei P."/>
        </authorList>
    </citation>
    <scope>NUCLEOTIDE SEQUENCE</scope>
    <source>
        <strain evidence="2">S6</strain>
    </source>
</reference>
<dbReference type="Pfam" id="PF01663">
    <property type="entry name" value="Phosphodiest"/>
    <property type="match status" value="1"/>
</dbReference>
<dbReference type="CDD" id="cd16018">
    <property type="entry name" value="Enpp"/>
    <property type="match status" value="1"/>
</dbReference>
<sequence length="409" mass="44152">MNRIVRALALALALGFSGLAGAAQAAARAPLILIALDGFRAEYLDRGETPNLAALGAEGVRAEAMRPAFPSVTNPNHYTLLTGLYPAHHGVVDNMMKDPALPGLWFGGVEDGRDNADPRWWGGATPIWITAQRAGLRTASDGWPHDWVVIKGQVPTYLEPRNPSAHVADQVDKVLAWLDLPLAQRPDFIRLHLDPTDAIGHIFGPDAPPTNMAIKQVDGAIGRLAQGLKARGLYDKVNIIIVSDHGMTEVSPARTFKLAALVDSKLVDVATFGSDLGVTPLAGHEAEVEKALLGRHPHLSCWRRAEIPAHLHYRDGPRVPPIFCLPDLGWLVVTPGGEKLYGGLKGDHGYDPNDPDMWAIFLAHGPGFRSGANLPLFENVDVYPMMTKLLALKPEPNDGRLAEVEGALK</sequence>
<dbReference type="EMBL" id="CP073078">
    <property type="protein sequence ID" value="QUD86412.1"/>
    <property type="molecule type" value="Genomic_DNA"/>
</dbReference>
<dbReference type="KEGG" id="caul:KCG34_15065"/>
<dbReference type="PANTHER" id="PTHR10151">
    <property type="entry name" value="ECTONUCLEOTIDE PYROPHOSPHATASE/PHOSPHODIESTERASE"/>
    <property type="match status" value="1"/>
</dbReference>
<dbReference type="Gene3D" id="3.30.1360.180">
    <property type="match status" value="1"/>
</dbReference>
<dbReference type="PANTHER" id="PTHR10151:SF120">
    <property type="entry name" value="BIS(5'-ADENOSYL)-TRIPHOSPHATASE"/>
    <property type="match status" value="1"/>
</dbReference>
<protein>
    <submittedName>
        <fullName evidence="2">Alkaline phosphatase family protein</fullName>
    </submittedName>
</protein>
<dbReference type="InterPro" id="IPR017850">
    <property type="entry name" value="Alkaline_phosphatase_core_sf"/>
</dbReference>
<dbReference type="InterPro" id="IPR002591">
    <property type="entry name" value="Phosphodiest/P_Trfase"/>
</dbReference>
<organism evidence="2 3">
    <name type="scientific">Phenylobacterium montanum</name>
    <dbReference type="NCBI Taxonomy" id="2823693"/>
    <lineage>
        <taxon>Bacteria</taxon>
        <taxon>Pseudomonadati</taxon>
        <taxon>Pseudomonadota</taxon>
        <taxon>Alphaproteobacteria</taxon>
        <taxon>Caulobacterales</taxon>
        <taxon>Caulobacteraceae</taxon>
        <taxon>Phenylobacterium</taxon>
    </lineage>
</organism>
<dbReference type="RefSeq" id="WP_211936464.1">
    <property type="nucleotide sequence ID" value="NZ_CP073078.1"/>
</dbReference>
<name>A0A975FX27_9CAUL</name>
<evidence type="ECO:0000313" key="2">
    <source>
        <dbReference type="EMBL" id="QUD86412.1"/>
    </source>
</evidence>
<accession>A0A975FX27</accession>
<dbReference type="AlphaFoldDB" id="A0A975FX27"/>
<dbReference type="SUPFAM" id="SSF53649">
    <property type="entry name" value="Alkaline phosphatase-like"/>
    <property type="match status" value="1"/>
</dbReference>
<proteinExistence type="predicted"/>
<dbReference type="Proteomes" id="UP000676409">
    <property type="component" value="Chromosome"/>
</dbReference>
<dbReference type="Gene3D" id="3.40.720.10">
    <property type="entry name" value="Alkaline Phosphatase, subunit A"/>
    <property type="match status" value="1"/>
</dbReference>
<evidence type="ECO:0000256" key="1">
    <source>
        <dbReference type="SAM" id="SignalP"/>
    </source>
</evidence>
<gene>
    <name evidence="2" type="ORF">KCG34_15065</name>
</gene>